<reference evidence="2" key="2">
    <citation type="submission" date="2021-04" db="EMBL/GenBank/DDBJ databases">
        <authorList>
            <person name="Podell S."/>
        </authorList>
    </citation>
    <scope>NUCLEOTIDE SEQUENCE</scope>
    <source>
        <strain evidence="2">Hildebrandi</strain>
    </source>
</reference>
<organism evidence="2 3">
    <name type="scientific">Nitzschia inconspicua</name>
    <dbReference type="NCBI Taxonomy" id="303405"/>
    <lineage>
        <taxon>Eukaryota</taxon>
        <taxon>Sar</taxon>
        <taxon>Stramenopiles</taxon>
        <taxon>Ochrophyta</taxon>
        <taxon>Bacillariophyta</taxon>
        <taxon>Bacillariophyceae</taxon>
        <taxon>Bacillariophycidae</taxon>
        <taxon>Bacillariales</taxon>
        <taxon>Bacillariaceae</taxon>
        <taxon>Nitzschia</taxon>
    </lineage>
</organism>
<feature type="region of interest" description="Disordered" evidence="1">
    <location>
        <begin position="302"/>
        <end position="338"/>
    </location>
</feature>
<feature type="compositionally biased region" description="Basic and acidic residues" evidence="1">
    <location>
        <begin position="312"/>
        <end position="330"/>
    </location>
</feature>
<keyword evidence="3" id="KW-1185">Reference proteome</keyword>
<evidence type="ECO:0000256" key="1">
    <source>
        <dbReference type="SAM" id="MobiDB-lite"/>
    </source>
</evidence>
<feature type="region of interest" description="Disordered" evidence="1">
    <location>
        <begin position="1"/>
        <end position="32"/>
    </location>
</feature>
<evidence type="ECO:0000313" key="3">
    <source>
        <dbReference type="Proteomes" id="UP000693970"/>
    </source>
</evidence>
<feature type="compositionally biased region" description="Polar residues" evidence="1">
    <location>
        <begin position="1"/>
        <end position="25"/>
    </location>
</feature>
<dbReference type="Proteomes" id="UP000693970">
    <property type="component" value="Unassembled WGS sequence"/>
</dbReference>
<comment type="caution">
    <text evidence="2">The sequence shown here is derived from an EMBL/GenBank/DDBJ whole genome shotgun (WGS) entry which is preliminary data.</text>
</comment>
<protein>
    <submittedName>
        <fullName evidence="2">Uncharacterized protein</fullName>
    </submittedName>
</protein>
<sequence>MKNLSGGKNQSTALHNNTQSNSQAIAVSKNKPKKFLSDSGRFLRSLRNNNDLFGSSQDLMNGSLHLRNQALTTQLVQAKSDWEALQKMFRAKTHGRFVYQTTLARIVSHVQDFCDPSDPEMAQLVQDLIQWTHDCEHINNDYQTSTVEGGDSINQSNTSNDSGSAGEGSPKRPSFTNRTPIIDYNDVQPFIDTSKVPVVVLTHHESLQEQNDSLQREIQKWHQSMARIRICNQREAAELLCHQWTLRKVVERIQASSFEHQDDVLRWYEYCQRKAERCGSFSETEAVKLCFRCHSRLSTDEADSEQECIEDEEKHTNAVDIEKSPTKTEETEATECPATPSTVATAAITDSTPEVPFQAPPLPETDAAQVAKVASSDDPPPHHHPSAADIAAANVEDPPEIILPTATNIKETSLMQVQPGGRSEGCGAGCRIM</sequence>
<dbReference type="AlphaFoldDB" id="A0A9K3PKV9"/>
<accession>A0A9K3PKV9</accession>
<evidence type="ECO:0000313" key="2">
    <source>
        <dbReference type="EMBL" id="KAG7348659.1"/>
    </source>
</evidence>
<feature type="compositionally biased region" description="Polar residues" evidence="1">
    <location>
        <begin position="142"/>
        <end position="163"/>
    </location>
</feature>
<feature type="compositionally biased region" description="Acidic residues" evidence="1">
    <location>
        <begin position="302"/>
        <end position="311"/>
    </location>
</feature>
<feature type="region of interest" description="Disordered" evidence="1">
    <location>
        <begin position="142"/>
        <end position="178"/>
    </location>
</feature>
<proteinExistence type="predicted"/>
<dbReference type="EMBL" id="JAGRRH010000020">
    <property type="protein sequence ID" value="KAG7348659.1"/>
    <property type="molecule type" value="Genomic_DNA"/>
</dbReference>
<reference evidence="2" key="1">
    <citation type="journal article" date="2021" name="Sci. Rep.">
        <title>Diploid genomic architecture of Nitzschia inconspicua, an elite biomass production diatom.</title>
        <authorList>
            <person name="Oliver A."/>
            <person name="Podell S."/>
            <person name="Pinowska A."/>
            <person name="Traller J.C."/>
            <person name="Smith S.R."/>
            <person name="McClure R."/>
            <person name="Beliaev A."/>
            <person name="Bohutskyi P."/>
            <person name="Hill E.A."/>
            <person name="Rabines A."/>
            <person name="Zheng H."/>
            <person name="Allen L.Z."/>
            <person name="Kuo A."/>
            <person name="Grigoriev I.V."/>
            <person name="Allen A.E."/>
            <person name="Hazlebeck D."/>
            <person name="Allen E.E."/>
        </authorList>
    </citation>
    <scope>NUCLEOTIDE SEQUENCE</scope>
    <source>
        <strain evidence="2">Hildebrandi</strain>
    </source>
</reference>
<gene>
    <name evidence="2" type="ORF">IV203_017364</name>
</gene>
<name>A0A9K3PKV9_9STRA</name>